<reference evidence="2" key="1">
    <citation type="journal article" date="2024" name="Proc. Natl. Acad. Sci. U.S.A.">
        <title>Extraordinary preservation of gene collinearity over three hundred million years revealed in homosporous lycophytes.</title>
        <authorList>
            <person name="Li C."/>
            <person name="Wickell D."/>
            <person name="Kuo L.Y."/>
            <person name="Chen X."/>
            <person name="Nie B."/>
            <person name="Liao X."/>
            <person name="Peng D."/>
            <person name="Ji J."/>
            <person name="Jenkins J."/>
            <person name="Williams M."/>
            <person name="Shu S."/>
            <person name="Plott C."/>
            <person name="Barry K."/>
            <person name="Rajasekar S."/>
            <person name="Grimwood J."/>
            <person name="Han X."/>
            <person name="Sun S."/>
            <person name="Hou Z."/>
            <person name="He W."/>
            <person name="Dai G."/>
            <person name="Sun C."/>
            <person name="Schmutz J."/>
            <person name="Leebens-Mack J.H."/>
            <person name="Li F.W."/>
            <person name="Wang L."/>
        </authorList>
    </citation>
    <scope>NUCLEOTIDE SEQUENCE [LARGE SCALE GENOMIC DNA]</scope>
    <source>
        <strain evidence="2">cv. PW_Plant_1</strain>
    </source>
</reference>
<dbReference type="EMBL" id="CM055094">
    <property type="protein sequence ID" value="KAJ7563451.1"/>
    <property type="molecule type" value="Genomic_DNA"/>
</dbReference>
<gene>
    <name evidence="1" type="ORF">O6H91_03G110500</name>
</gene>
<accession>A0ACC2EAG0</accession>
<comment type="caution">
    <text evidence="1">The sequence shown here is derived from an EMBL/GenBank/DDBJ whole genome shotgun (WGS) entry which is preliminary data.</text>
</comment>
<evidence type="ECO:0000313" key="2">
    <source>
        <dbReference type="Proteomes" id="UP001162992"/>
    </source>
</evidence>
<protein>
    <submittedName>
        <fullName evidence="1">Uncharacterized protein</fullName>
    </submittedName>
</protein>
<dbReference type="Proteomes" id="UP001162992">
    <property type="component" value="Chromosome 3"/>
</dbReference>
<organism evidence="1 2">
    <name type="scientific">Diphasiastrum complanatum</name>
    <name type="common">Issler's clubmoss</name>
    <name type="synonym">Lycopodium complanatum</name>
    <dbReference type="NCBI Taxonomy" id="34168"/>
    <lineage>
        <taxon>Eukaryota</taxon>
        <taxon>Viridiplantae</taxon>
        <taxon>Streptophyta</taxon>
        <taxon>Embryophyta</taxon>
        <taxon>Tracheophyta</taxon>
        <taxon>Lycopodiopsida</taxon>
        <taxon>Lycopodiales</taxon>
        <taxon>Lycopodiaceae</taxon>
        <taxon>Lycopodioideae</taxon>
        <taxon>Diphasiastrum</taxon>
    </lineage>
</organism>
<keyword evidence="2" id="KW-1185">Reference proteome</keyword>
<evidence type="ECO:0000313" key="1">
    <source>
        <dbReference type="EMBL" id="KAJ7563451.1"/>
    </source>
</evidence>
<sequence>MHEGQIIYPYKAPHLRAGKVHVPVYGTLKIDFACRPRATRRNIRFITLNSELNAFYVAFINLHGHAKLAHNFLRLGRHEMRAARCYLLELKLKGHICSFPFKLDKHRHLNYTFHV</sequence>
<name>A0ACC2EAG0_DIPCM</name>
<proteinExistence type="predicted"/>